<feature type="non-terminal residue" evidence="2">
    <location>
        <position position="1"/>
    </location>
</feature>
<feature type="compositionally biased region" description="Basic and acidic residues" evidence="1">
    <location>
        <begin position="87"/>
        <end position="104"/>
    </location>
</feature>
<sequence>SLSQRSVRASSPRLPREPRRSRAVAIEIEQREPDAYEGEVERQRTPARVSFSNESIHAKRPRVKHRDEEEGEEKVEIKQRYNTLEKTQGRKMSESSVLSREKISKSRSLSNEKIPSPQSSSKEEIKISKFLTPSKKKIPSSQSNSREEIKEPLRPIHPSKERVKLASPVVMKRSIAFPTPPLKSPVRAQPKKKQSVKAESGSTSTSRSGSASPRKGRNTLVRTPTKTKTQSKPASSSDGSRLTSFTIPPSTVSTQQEYVSERPPFE</sequence>
<gene>
    <name evidence="2" type="ORF">PFISCL1PPCAC_8266</name>
</gene>
<evidence type="ECO:0000313" key="3">
    <source>
        <dbReference type="Proteomes" id="UP001432322"/>
    </source>
</evidence>
<evidence type="ECO:0000313" key="2">
    <source>
        <dbReference type="EMBL" id="GMT16969.1"/>
    </source>
</evidence>
<dbReference type="Proteomes" id="UP001432322">
    <property type="component" value="Unassembled WGS sequence"/>
</dbReference>
<dbReference type="AlphaFoldDB" id="A0AAV5VBZ7"/>
<protein>
    <submittedName>
        <fullName evidence="2">Uncharacterized protein</fullName>
    </submittedName>
</protein>
<organism evidence="2 3">
    <name type="scientific">Pristionchus fissidentatus</name>
    <dbReference type="NCBI Taxonomy" id="1538716"/>
    <lineage>
        <taxon>Eukaryota</taxon>
        <taxon>Metazoa</taxon>
        <taxon>Ecdysozoa</taxon>
        <taxon>Nematoda</taxon>
        <taxon>Chromadorea</taxon>
        <taxon>Rhabditida</taxon>
        <taxon>Rhabditina</taxon>
        <taxon>Diplogasteromorpha</taxon>
        <taxon>Diplogasteroidea</taxon>
        <taxon>Neodiplogasteridae</taxon>
        <taxon>Pristionchus</taxon>
    </lineage>
</organism>
<comment type="caution">
    <text evidence="2">The sequence shown here is derived from an EMBL/GenBank/DDBJ whole genome shotgun (WGS) entry which is preliminary data.</text>
</comment>
<name>A0AAV5VBZ7_9BILA</name>
<dbReference type="EMBL" id="BTSY01000002">
    <property type="protein sequence ID" value="GMT16969.1"/>
    <property type="molecule type" value="Genomic_DNA"/>
</dbReference>
<feature type="compositionally biased region" description="Basic and acidic residues" evidence="1">
    <location>
        <begin position="145"/>
        <end position="164"/>
    </location>
</feature>
<reference evidence="2" key="1">
    <citation type="submission" date="2023-10" db="EMBL/GenBank/DDBJ databases">
        <title>Genome assembly of Pristionchus species.</title>
        <authorList>
            <person name="Yoshida K."/>
            <person name="Sommer R.J."/>
        </authorList>
    </citation>
    <scope>NUCLEOTIDE SEQUENCE</scope>
    <source>
        <strain evidence="2">RS5133</strain>
    </source>
</reference>
<feature type="compositionally biased region" description="Low complexity" evidence="1">
    <location>
        <begin position="200"/>
        <end position="212"/>
    </location>
</feature>
<feature type="compositionally biased region" description="Basic and acidic residues" evidence="1">
    <location>
        <begin position="28"/>
        <end position="44"/>
    </location>
</feature>
<keyword evidence="3" id="KW-1185">Reference proteome</keyword>
<feature type="compositionally biased region" description="Polar residues" evidence="1">
    <location>
        <begin position="220"/>
        <end position="258"/>
    </location>
</feature>
<accession>A0AAV5VBZ7</accession>
<feature type="region of interest" description="Disordered" evidence="1">
    <location>
        <begin position="1"/>
        <end position="266"/>
    </location>
</feature>
<proteinExistence type="predicted"/>
<evidence type="ECO:0000256" key="1">
    <source>
        <dbReference type="SAM" id="MobiDB-lite"/>
    </source>
</evidence>